<dbReference type="PANTHER" id="PTHR37283:SF1">
    <property type="entry name" value="PH DOMAIN-CONTAINING PROTEIN YHR131C"/>
    <property type="match status" value="1"/>
</dbReference>
<feature type="compositionally biased region" description="Low complexity" evidence="1">
    <location>
        <begin position="312"/>
        <end position="326"/>
    </location>
</feature>
<feature type="compositionally biased region" description="Polar residues" evidence="1">
    <location>
        <begin position="440"/>
        <end position="451"/>
    </location>
</feature>
<feature type="compositionally biased region" description="Polar residues" evidence="1">
    <location>
        <begin position="256"/>
        <end position="271"/>
    </location>
</feature>
<dbReference type="AlphaFoldDB" id="A0A238FSF0"/>
<feature type="compositionally biased region" description="Polar residues" evidence="1">
    <location>
        <begin position="459"/>
        <end position="471"/>
    </location>
</feature>
<feature type="region of interest" description="Disordered" evidence="1">
    <location>
        <begin position="440"/>
        <end position="482"/>
    </location>
</feature>
<feature type="region of interest" description="Disordered" evidence="1">
    <location>
        <begin position="367"/>
        <end position="425"/>
    </location>
</feature>
<evidence type="ECO:0000313" key="2">
    <source>
        <dbReference type="EMBL" id="SCV74036.1"/>
    </source>
</evidence>
<dbReference type="Proteomes" id="UP000198372">
    <property type="component" value="Unassembled WGS sequence"/>
</dbReference>
<proteinExistence type="predicted"/>
<feature type="region of interest" description="Disordered" evidence="1">
    <location>
        <begin position="766"/>
        <end position="788"/>
    </location>
</feature>
<dbReference type="Gene3D" id="2.30.29.30">
    <property type="entry name" value="Pleckstrin-homology domain (PH domain)/Phosphotyrosine-binding domain (PTB)"/>
    <property type="match status" value="1"/>
</dbReference>
<dbReference type="InterPro" id="IPR011993">
    <property type="entry name" value="PH-like_dom_sf"/>
</dbReference>
<feature type="region of interest" description="Disordered" evidence="1">
    <location>
        <begin position="508"/>
        <end position="582"/>
    </location>
</feature>
<sequence length="960" mass="102274">MPFATRAPETRPIQTATTPRPTSSPSSKYISPGADGRAPTLASVPRLPSQSRMPLSSSSPSAAVTATATEPTATAPTATQTAAQPPASRRLTISKILNKGRRSSNAAPVLTNSLSAAAPVTVRDNDSSPAAVAIGFGLGTGRSSIRRPFQGSASASASSSQSSVAIDRIPSEDGVWQQINSLTAENGDLDDGSSGSGHSEDEEGEQPTSILRAESTYISDFIRASSDDTSVSSPRMSPMTFLSRPRLGLDSDQRSSSRSNPASIRTTSSDESPMPTTPPPLSARRFTQSLRLSDLPTASPPTNCSHDELEMAQTTTTSDANTTSTQPAQADQPVASDARPPVSATERRLRALPRLLSSDAFSYVAAQDTGATQEGEAVEDESGTETDRESEADASPTPSAAQGSLPISLEARAPGGSTVHRPPIPRETSASHLQALLSTSATTGVSASPTRRISPAPPVQSSWVTFGSATPTPGPLQIARTGTRTFDSLDSYFDLPRGMTTTIATSGTSAATTFRPPMTPLLPMSMSNSARGRRPARHDELPTSPQPTRVKERIDATTSSAAVRDEPRAEPKSTIYQRPSYSAADLRSPSLFNEDGTSLGTAVLTGLDPVWGHGGEFATPEPSFLPVSAVGTPRIDDDQPGGPAQSCAPSPSRKPSTSQLVGSRIQRRSSMYELTTEPPAYHAQYKRVGRAPQLVFPREEEGREGLPNYSCAIHLEGYMPMKKEFSAPNVQSKDRAWKRIYFVLHGTSIKIYRYDLRTHPVPGEEDWLSSVSSQDPATGPPPLHYHQGEYGNENSVANPHKFSITDAKAKAKNRIAQAGTSDNNALLRHYSLQHAESGLAADYLKRKHVVRVRAEGEQFLLQTNGDRGTIDLIEVLQAATNVALDLDTRVLPKFITLPRRRRRRRRVVDPNADAARASASSATSATADGESGAARGTSDADPVDRLGDMLEEEQVCFPSR</sequence>
<feature type="region of interest" description="Disordered" evidence="1">
    <location>
        <begin position="1"/>
        <end position="283"/>
    </location>
</feature>
<reference evidence="3" key="1">
    <citation type="submission" date="2016-09" db="EMBL/GenBank/DDBJ databases">
        <authorList>
            <person name="Jeantristanb JTB J.-T."/>
            <person name="Ricardo R."/>
        </authorList>
    </citation>
    <scope>NUCLEOTIDE SEQUENCE [LARGE SCALE GENOMIC DNA]</scope>
</reference>
<accession>A0A238FSF0</accession>
<dbReference type="PANTHER" id="PTHR37283">
    <property type="entry name" value="PH DOMAIN-CONTAINING PROTEIN YHR131C"/>
    <property type="match status" value="1"/>
</dbReference>
<feature type="region of interest" description="Disordered" evidence="1">
    <location>
        <begin position="614"/>
        <end position="666"/>
    </location>
</feature>
<keyword evidence="3" id="KW-1185">Reference proteome</keyword>
<gene>
    <name evidence="2" type="ORF">BQ2448_6468</name>
</gene>
<protein>
    <submittedName>
        <fullName evidence="2">BQ2448_6468 protein</fullName>
    </submittedName>
</protein>
<feature type="compositionally biased region" description="Low complexity" evidence="1">
    <location>
        <begin position="152"/>
        <end position="165"/>
    </location>
</feature>
<feature type="region of interest" description="Disordered" evidence="1">
    <location>
        <begin position="312"/>
        <end position="345"/>
    </location>
</feature>
<feature type="compositionally biased region" description="Low complexity" evidence="1">
    <location>
        <begin position="15"/>
        <end position="27"/>
    </location>
</feature>
<dbReference type="OrthoDB" id="2537069at2759"/>
<evidence type="ECO:0000256" key="1">
    <source>
        <dbReference type="SAM" id="MobiDB-lite"/>
    </source>
</evidence>
<feature type="compositionally biased region" description="Polar residues" evidence="1">
    <location>
        <begin position="103"/>
        <end position="115"/>
    </location>
</feature>
<feature type="region of interest" description="Disordered" evidence="1">
    <location>
        <begin position="901"/>
        <end position="960"/>
    </location>
</feature>
<name>A0A238FSF0_9BASI</name>
<dbReference type="SUPFAM" id="SSF50729">
    <property type="entry name" value="PH domain-like"/>
    <property type="match status" value="1"/>
</dbReference>
<feature type="compositionally biased region" description="Low complexity" evidence="1">
    <location>
        <begin position="45"/>
        <end position="89"/>
    </location>
</feature>
<evidence type="ECO:0000313" key="3">
    <source>
        <dbReference type="Proteomes" id="UP000198372"/>
    </source>
</evidence>
<feature type="compositionally biased region" description="Polar residues" evidence="1">
    <location>
        <begin position="647"/>
        <end position="661"/>
    </location>
</feature>
<dbReference type="EMBL" id="FMSP01000020">
    <property type="protein sequence ID" value="SCV74036.1"/>
    <property type="molecule type" value="Genomic_DNA"/>
</dbReference>
<organism evidence="2 3">
    <name type="scientific">Microbotryum intermedium</name>
    <dbReference type="NCBI Taxonomy" id="269621"/>
    <lineage>
        <taxon>Eukaryota</taxon>
        <taxon>Fungi</taxon>
        <taxon>Dikarya</taxon>
        <taxon>Basidiomycota</taxon>
        <taxon>Pucciniomycotina</taxon>
        <taxon>Microbotryomycetes</taxon>
        <taxon>Microbotryales</taxon>
        <taxon>Microbotryaceae</taxon>
        <taxon>Microbotryum</taxon>
    </lineage>
</organism>
<dbReference type="STRING" id="269621.A0A238FSF0"/>
<feature type="compositionally biased region" description="Low complexity" evidence="1">
    <location>
        <begin position="912"/>
        <end position="934"/>
    </location>
</feature>